<keyword evidence="3" id="KW-1185">Reference proteome</keyword>
<reference evidence="2 3" key="1">
    <citation type="submission" date="2018-09" db="EMBL/GenBank/DDBJ databases">
        <title>Genomic characterization of Edwardsiella anguillarum, isolated from Greek aquaculture.</title>
        <authorList>
            <person name="Katharios P."/>
            <person name="Kalatzis P.G."/>
            <person name="Kokkari C."/>
            <person name="Wang Q."/>
        </authorList>
    </citation>
    <scope>NUCLEOTIDE SEQUENCE [LARGE SCALE GENOMIC DNA]</scope>
</reference>
<accession>A0A3G3BY16</accession>
<dbReference type="EMBL" id="MH898687">
    <property type="protein sequence ID" value="AYP69202.1"/>
    <property type="molecule type" value="Genomic_DNA"/>
</dbReference>
<protein>
    <submittedName>
        <fullName evidence="2">Ant-like antirepressor protein</fullName>
    </submittedName>
</protein>
<evidence type="ECO:0000313" key="3">
    <source>
        <dbReference type="Proteomes" id="UP000275234"/>
    </source>
</evidence>
<proteinExistence type="predicted"/>
<evidence type="ECO:0000313" key="2">
    <source>
        <dbReference type="EMBL" id="AYP69202.1"/>
    </source>
</evidence>
<dbReference type="Pfam" id="PF02498">
    <property type="entry name" value="Bro-N"/>
    <property type="match status" value="1"/>
</dbReference>
<sequence length="201" mass="22147">MAATNEASISTNRNGNIDMNILTKASADFTMFKFGDKEIRVLSKNGEPWFVASDVCSALGLSNSRVSLLALDDDEKGVSSTYTLKGNQEVAIVSESGMYTLALRCRDAVNKGSIPHAFRKWVTAEVLPSIRKVGKYEVTSSHQNPPVFRYIVTLSYRDVVTGQEETIKGGCNTPEEIIRGTAKKFGIFVSDMREMPVNAFY</sequence>
<dbReference type="PROSITE" id="PS51750">
    <property type="entry name" value="BRO_N"/>
    <property type="match status" value="1"/>
</dbReference>
<name>A0A3G3BY16_9CAUD</name>
<dbReference type="Proteomes" id="UP000275234">
    <property type="component" value="Segment"/>
</dbReference>
<gene>
    <name evidence="2" type="ORF">Edno5_0023</name>
</gene>
<dbReference type="PANTHER" id="PTHR36180">
    <property type="entry name" value="DNA-BINDING PROTEIN-RELATED-RELATED"/>
    <property type="match status" value="1"/>
</dbReference>
<dbReference type="InterPro" id="IPR003497">
    <property type="entry name" value="BRO_N_domain"/>
</dbReference>
<dbReference type="PANTHER" id="PTHR36180:SF2">
    <property type="entry name" value="BRO FAMILY PROTEIN"/>
    <property type="match status" value="1"/>
</dbReference>
<evidence type="ECO:0000259" key="1">
    <source>
        <dbReference type="PROSITE" id="PS51750"/>
    </source>
</evidence>
<dbReference type="SMART" id="SM01040">
    <property type="entry name" value="Bro-N"/>
    <property type="match status" value="1"/>
</dbReference>
<organism evidence="2 3">
    <name type="scientific">Edwardsiella phage Edno5</name>
    <dbReference type="NCBI Taxonomy" id="2419942"/>
    <lineage>
        <taxon>Viruses</taxon>
        <taxon>Duplodnaviria</taxon>
        <taxon>Heunggongvirae</taxon>
        <taxon>Uroviricota</taxon>
        <taxon>Caudoviricetes</taxon>
        <taxon>Gofduovirus</taxon>
        <taxon>Gofduovirus edno5</taxon>
    </lineage>
</organism>
<feature type="domain" description="Bro-N" evidence="1">
    <location>
        <begin position="19"/>
        <end position="134"/>
    </location>
</feature>